<evidence type="ECO:0000313" key="2">
    <source>
        <dbReference type="EMBL" id="BBF85248.1"/>
    </source>
</evidence>
<dbReference type="RefSeq" id="WP_231960223.1">
    <property type="nucleotide sequence ID" value="NZ_AP018823.1"/>
</dbReference>
<accession>A0A3G9GBJ7</accession>
<feature type="compositionally biased region" description="Basic and acidic residues" evidence="1">
    <location>
        <begin position="1871"/>
        <end position="1882"/>
    </location>
</feature>
<dbReference type="Gene3D" id="2.160.20.10">
    <property type="entry name" value="Single-stranded right-handed beta-helix, Pectin lyase-like"/>
    <property type="match status" value="1"/>
</dbReference>
<dbReference type="InterPro" id="IPR025157">
    <property type="entry name" value="Hemagglutinin_rpt"/>
</dbReference>
<sequence>MVVGSNSLTADGEVSGSVTSTGTVPGYALDVAALGGMYAGKITLLATEQGVGARNAGELIAQQDGLTLQANGWLDNSGRIASQESGALSVQTTALNNSGTLSSAKDMQVSTGALNNQGVINAGRQIQAQASDVSNAATGIVSGQRLQLAANTLTNAGQLRQTGSQGLALSAGSMQSSGNLGMIPDSSGSGGTGQSGSSSTVTMDLPAVTPGGSSAVSTVPVAPEVLPDGEITVAGLLSNQGSLLANGSIDLSSSQGLSNYGAMALRNLQVRGGQLDNTGGSLNVASAHIQTDRILNVGGKLASSGLLQLTSATLDNSQGQLGSQGDVQLQAGAMNNQAGQVYAAQLTINSGAVDNRQGSIVGTNVSATTGAVNNQQGVIAASNALSLNTQGQNLLNTESGSGKGILAGGNMTLSTATLTNSNAGRIQAAALTVQSGELSNTDSTISAQQVDIHSGALLNQRGAIQAAQSLSVDTQGAQLRNLDSGAQGMVSGGQLTLKAGSLDNAAGYIGSKTGLQVTAQSSVSNQGQMVSEGTASISTGSLDNHQGKLQSAGDLTVQLNQGALNNQQGLLQSGQHLEVTAGDVDNSATRNTQLGIQAGSLTLQTNSLNNAQGSILTNSAAQLVLSGATNNAGGQIAAGGSISLATTTLSQDGGSVAASQDLALTANGLTGVGSLSAGRDLSLSVLQDLSVQADVQAGHNLSISTPGRLDNQAAIRAGNSAQLQANDIHNAAQGEISASNLTLTANSLVENRGLIDGGTLSIESGQQILNAGSGRIYGDNIRLSATQIDNLQENGKSAVIAGRQNLAIGTTRLTNGENALIYSDGAMAIGGVVDANGVVSGSAALVDNQSAIIESKGNMAISADTVRNERLRVAISQQASLDETVNMNLAAWQGNGHNGGDLHASANYRASQIYFVDPADIVSNDQIITPDGKVLGRAVVKLSPQTSSFFFANGRGWGMTGERWRINIDQPKTQTIYYTLRQDGVINPDQSPNGFDPFALLHGQGGTGGAPYFSYQTDAVSYDTQYGSCSSNCVLLIGPYQLTDPTHTIVNRTQSPTQEALNERSRVSHHTAIDDVLASNAGAVASIRAGGDMVLEPGQLLDNRYGQIAAGGNLLIDSASNGVGSSKVVNTAATLYRDHHFDVTSYTYAGSAFANPQADIRETIGSVAASIQGNTSLTINAGSANNLDQGRTGPNPLAAPQPGSNTVNVSGSSNGTVIVQPGSGGIPGAIITSSPNVHLPSNSLFSLSPNGVAALIQTDPAFTNQQQWLGSDYLLNGLNANPATTAKRLGDGYYEQQLIRDQVAQLTGRRFLTGYASDEDQYRALMDSGKTFAAAHQLVPGVALTPEQMALLTSDIVWLVAQTVTLPNGQHQQVLVPQVYVKMQPGDLANNGAILAADQVRINLNKNLDNQGAIAGRQLLAVNADTLGNLSGRLQGKDVALNAVTDINNQGGTVQAGNSLAMTAGRDINVASTTFSQQQGSGNTMLQQTTVDRVAGLYVDGGAGQMLVSAGQNLTLSGAQLQNQAKGGSTLLQAGQDVAINTVDTSQQHNLFWDGGNWSQSAATDQAGSTIHTQGDLAVVAGRDIRAVAADLSSDKGQVLLQAGQNIALDSGQQTRTVDWQGHHTEKGIFSSKTIDERYHDQQTTAKGSSVSGTTVKAVAGGDMTLTGSQVVSDQGTLLQAGGNLTLKEARSTDEYINHHVEKKSGLMGSGGFGITIGSREQGQDGSTKVTQATGSTIGAISGDVTLVAGQQYTQTGSSVLATGVNGGGDVNIRAKDIAITEARETTQNVTDTWLKQSGLTLALSSPVVNAIQTADQMSKAASHTSDSRMKALAAASTGMSAYSAYKAVEAGQGTTIDGKDNQIATGKTGADGKPETRDASNADKAGGVNISISVGSSSNKSHSESSSDTSAGSRITAAGSINLVATGAGQDSNILIQGSDLKAAKDIALAADNRIQLQASQDADQQHGKNSGSSGSIGISFGTGGLMVNASVSKSRGHADGDSVSYNNTHLNAGENVSLSSGGDLALKGAVVAGKQISADAGGNLSIESLQDKNHYDSKQQSVGGSLSVGYGMMGGSISASNSKVNSDFVSVGEQSGILAGDGGFNVKVKGDTTLTGGVITSTEQAVQAQKNQFETGGKLAMTDLHNHAEYQASSESINVGTSMNALGAWSPSGSGIGFGNDSGSAGSDTRSGISGVAGNTVARTGDAQTGLKPIFDADKVQKEVDAQAQITQTFGQQASKLVGDYAADKMKEANVIQNKAIKARVEGNDAEADSLDAQAKQISDQWGDNGTYRIGLHTVIGGLTGGASGAAGSLTGSLTAAQAADLLQSSGITQENNPALYNALVTLAGTAAGAAVGGTAGASTAFNEVTNNYLKHQQIADLAKKVAACRAVHDSGCVKTAVDEATKLSDANSEAMRACQTRSCLDSHMREINDAALAYNQIQNLAQGGVDVANLAFGNSKTPRETDTRYYLDVIRQNPSLQTPFEKQFYAMDNAKRAGFEQLLFGHPLSEQERYALLTGTSGNPIQGVLADAAADYAKGLGISNQQLSILAVGLGTIKKITVDNQGNALIGDWSATKNLSAPGNAVAHWAKHRNEFPEYKNASEYVDAAQGFVSSPPPGALTKVRGNGDVLIYDPTNNVFAVKNSSGAPKTMFKPSGGLNYWRNQ</sequence>
<dbReference type="Proteomes" id="UP000198290">
    <property type="component" value="Chromosome"/>
</dbReference>
<organism evidence="2 3">
    <name type="scientific">Aquitalea magnusonii</name>
    <dbReference type="NCBI Taxonomy" id="332411"/>
    <lineage>
        <taxon>Bacteria</taxon>
        <taxon>Pseudomonadati</taxon>
        <taxon>Pseudomonadota</taxon>
        <taxon>Betaproteobacteria</taxon>
        <taxon>Neisseriales</taxon>
        <taxon>Chromobacteriaceae</taxon>
        <taxon>Aquitalea</taxon>
    </lineage>
</organism>
<keyword evidence="3" id="KW-1185">Reference proteome</keyword>
<dbReference type="Pfam" id="PF13332">
    <property type="entry name" value="Fil_haemagg_2"/>
    <property type="match status" value="2"/>
</dbReference>
<dbReference type="NCBIfam" id="TIGR01731">
    <property type="entry name" value="fil_hemag_20aa"/>
    <property type="match status" value="20"/>
</dbReference>
<dbReference type="SUPFAM" id="SSF51126">
    <property type="entry name" value="Pectin lyase-like"/>
    <property type="match status" value="1"/>
</dbReference>
<proteinExistence type="predicted"/>
<feature type="region of interest" description="Disordered" evidence="1">
    <location>
        <begin position="178"/>
        <end position="202"/>
    </location>
</feature>
<feature type="region of interest" description="Disordered" evidence="1">
    <location>
        <begin position="1856"/>
        <end position="1913"/>
    </location>
</feature>
<evidence type="ECO:0000256" key="1">
    <source>
        <dbReference type="SAM" id="MobiDB-lite"/>
    </source>
</evidence>
<reference evidence="3" key="1">
    <citation type="journal article" date="2017" name="Biotechnol. Biofuels">
        <title>Evaluation of environmental bacterial communities as a factor affecting the growth of duckweed Lemna minor.</title>
        <authorList>
            <person name="Ishizawa H."/>
            <person name="Kuroda M."/>
            <person name="Morikawa M."/>
            <person name="Ike M."/>
        </authorList>
    </citation>
    <scope>NUCLEOTIDE SEQUENCE [LARGE SCALE GENOMIC DNA]</scope>
    <source>
        <strain evidence="3">H3</strain>
    </source>
</reference>
<gene>
    <name evidence="2" type="ORF">DLM_1630</name>
</gene>
<dbReference type="EMBL" id="AP018823">
    <property type="protein sequence ID" value="BBF85248.1"/>
    <property type="molecule type" value="Genomic_DNA"/>
</dbReference>
<dbReference type="KEGG" id="amah:DLM_1630"/>
<evidence type="ECO:0000313" key="3">
    <source>
        <dbReference type="Proteomes" id="UP000198290"/>
    </source>
</evidence>
<reference evidence="3" key="3">
    <citation type="journal article" date="2017" name="Plant Physiol. Biochem.">
        <title>Differential oxidative and antioxidative response of duckweed Lemna minor toward plant growth promoting/inhibiting bacteria.</title>
        <authorList>
            <person name="Ishizawa H."/>
            <person name="Kuroda M."/>
            <person name="Morikawa M."/>
            <person name="Ike M."/>
        </authorList>
    </citation>
    <scope>NUCLEOTIDE SEQUENCE [LARGE SCALE GENOMIC DNA]</scope>
    <source>
        <strain evidence="3">H3</strain>
    </source>
</reference>
<dbReference type="InterPro" id="IPR010069">
    <property type="entry name" value="CdiA_FHA1_rpt"/>
</dbReference>
<reference evidence="2 3" key="2">
    <citation type="journal article" date="2017" name="Genome Announc.">
        <title>Draft genome sequence of Aquitalea magnusonii strain H3, a plant growth-promoting bacterium of duckweed Lemna minor.</title>
        <authorList>
            <person name="Ishizawa H."/>
            <person name="Kuroda M."/>
            <person name="Ike M."/>
        </authorList>
    </citation>
    <scope>NUCLEOTIDE SEQUENCE [LARGE SCALE GENOMIC DNA]</scope>
    <source>
        <strain evidence="2 3">H3</strain>
    </source>
</reference>
<dbReference type="InterPro" id="IPR011050">
    <property type="entry name" value="Pectin_lyase_fold/virulence"/>
</dbReference>
<name>A0A3G9GBJ7_9NEIS</name>
<dbReference type="InterPro" id="IPR012334">
    <property type="entry name" value="Pectin_lyas_fold"/>
</dbReference>
<protein>
    <submittedName>
        <fullName evidence="2">Putative large exoprotein</fullName>
    </submittedName>
</protein>
<feature type="compositionally biased region" description="Low complexity" evidence="1">
    <location>
        <begin position="1892"/>
        <end position="1913"/>
    </location>
</feature>
<dbReference type="GO" id="GO:0003824">
    <property type="term" value="F:catalytic activity"/>
    <property type="evidence" value="ECO:0007669"/>
    <property type="project" value="UniProtKB-ARBA"/>
</dbReference>